<keyword evidence="4" id="KW-0934">Plastid</keyword>
<dbReference type="GO" id="GO:0003735">
    <property type="term" value="F:structural constituent of ribosome"/>
    <property type="evidence" value="ECO:0007669"/>
    <property type="project" value="InterPro"/>
</dbReference>
<dbReference type="Pfam" id="PF01245">
    <property type="entry name" value="Ribosomal_L19"/>
    <property type="match status" value="1"/>
</dbReference>
<dbReference type="PANTHER" id="PTHR15680:SF9">
    <property type="entry name" value="LARGE RIBOSOMAL SUBUNIT PROTEIN BL19M"/>
    <property type="match status" value="1"/>
</dbReference>
<sequence length="120" mass="14158">MYFKHFELLQKKTEAVQSRRVGDYIKIGFLLQEGKRKRKRIQFFEGIIIAINGSKFDKKITIRKPGVERVFSCENPQIQTVQVLMPNSQSFRQSKLFYLRKLKGRRGPGAEPEGRRARER</sequence>
<keyword evidence="2 4" id="KW-0689">Ribosomal protein</keyword>
<dbReference type="SUPFAM" id="SSF50104">
    <property type="entry name" value="Translation proteins SH3-like domain"/>
    <property type="match status" value="1"/>
</dbReference>
<dbReference type="EMBL" id="MH591110">
    <property type="protein sequence ID" value="AYC65502.1"/>
    <property type="molecule type" value="Genomic_DNA"/>
</dbReference>
<keyword evidence="4" id="KW-0150">Chloroplast</keyword>
<proteinExistence type="inferred from homology"/>
<organism evidence="4">
    <name type="scientific">Rhipiliopsis peltata</name>
    <dbReference type="NCBI Taxonomy" id="2320810"/>
    <lineage>
        <taxon>Eukaryota</taxon>
        <taxon>Viridiplantae</taxon>
        <taxon>Chlorophyta</taxon>
        <taxon>core chlorophytes</taxon>
        <taxon>Ulvophyceae</taxon>
        <taxon>TCBD clade</taxon>
        <taxon>Bryopsidales</taxon>
        <taxon>Halimedineae</taxon>
        <taxon>Halimedaceae</taxon>
        <taxon>Rhipiliopsideae</taxon>
        <taxon>Rhipiliopsis</taxon>
    </lineage>
</organism>
<accession>A0A386B1D0</accession>
<dbReference type="GO" id="GO:0005762">
    <property type="term" value="C:mitochondrial large ribosomal subunit"/>
    <property type="evidence" value="ECO:0007669"/>
    <property type="project" value="TreeGrafter"/>
</dbReference>
<reference evidence="4" key="1">
    <citation type="submission" date="2018-07" db="EMBL/GenBank/DDBJ databases">
        <authorList>
            <person name="Quirk P.G."/>
            <person name="Krulwich T.A."/>
        </authorList>
    </citation>
    <scope>NUCLEOTIDE SEQUENCE</scope>
</reference>
<evidence type="ECO:0000256" key="1">
    <source>
        <dbReference type="ARBA" id="ARBA00005781"/>
    </source>
</evidence>
<dbReference type="InterPro" id="IPR001857">
    <property type="entry name" value="Ribosomal_bL19"/>
</dbReference>
<evidence type="ECO:0000256" key="2">
    <source>
        <dbReference type="ARBA" id="ARBA00022980"/>
    </source>
</evidence>
<reference evidence="4" key="2">
    <citation type="journal article" date="2019" name="Mol. Phylogenet. Evol.">
        <title>Reassessment of the classification of bryopsidales (chlorophyta) based on chloroplast phylogenomic analyses.</title>
        <authorList>
            <person name="Cremen M.C."/>
            <person name="Leliaert F."/>
            <person name="West J."/>
            <person name="Lam D.W."/>
            <person name="Shimada S."/>
            <person name="Lopez-Bautista J.M."/>
            <person name="Verbruggen H."/>
        </authorList>
    </citation>
    <scope>NUCLEOTIDE SEQUENCE</scope>
</reference>
<dbReference type="PANTHER" id="PTHR15680">
    <property type="entry name" value="RIBOSOMAL PROTEIN L19"/>
    <property type="match status" value="1"/>
</dbReference>
<dbReference type="AlphaFoldDB" id="A0A386B1D0"/>
<evidence type="ECO:0000256" key="3">
    <source>
        <dbReference type="ARBA" id="ARBA00023274"/>
    </source>
</evidence>
<gene>
    <name evidence="4" type="primary">rpl19</name>
</gene>
<geneLocation type="chloroplast" evidence="4"/>
<dbReference type="Gene3D" id="2.30.30.790">
    <property type="match status" value="1"/>
</dbReference>
<dbReference type="GeneID" id="38279358"/>
<dbReference type="PRINTS" id="PR00061">
    <property type="entry name" value="RIBOSOMALL19"/>
</dbReference>
<dbReference type="GO" id="GO:0006412">
    <property type="term" value="P:translation"/>
    <property type="evidence" value="ECO:0007669"/>
    <property type="project" value="InterPro"/>
</dbReference>
<dbReference type="RefSeq" id="YP_009519425.1">
    <property type="nucleotide sequence ID" value="NC_039526.1"/>
</dbReference>
<dbReference type="InterPro" id="IPR038657">
    <property type="entry name" value="Ribosomal_bL19_sf"/>
</dbReference>
<comment type="similarity">
    <text evidence="1">Belongs to the bacterial ribosomal protein bL19 family.</text>
</comment>
<dbReference type="InterPro" id="IPR008991">
    <property type="entry name" value="Translation_prot_SH3-like_sf"/>
</dbReference>
<keyword evidence="3" id="KW-0687">Ribonucleoprotein</keyword>
<protein>
    <submittedName>
        <fullName evidence="4">Ribosomal protein L19</fullName>
    </submittedName>
</protein>
<evidence type="ECO:0000313" key="4">
    <source>
        <dbReference type="EMBL" id="AYC65502.1"/>
    </source>
</evidence>
<name>A0A386B1D0_9CHLO</name>